<evidence type="ECO:0000313" key="1">
    <source>
        <dbReference type="EMBL" id="KKB36342.1"/>
    </source>
</evidence>
<dbReference type="RefSeq" id="WP_156994490.1">
    <property type="nucleotide sequence ID" value="NZ_JWIQ02000002.1"/>
</dbReference>
<accession>A0A0F5HU06</accession>
<dbReference type="AlphaFoldDB" id="A0A0F5HN45"/>
<dbReference type="EMBL" id="JWIR02000062">
    <property type="protein sequence ID" value="KKB36342.1"/>
    <property type="molecule type" value="Genomic_DNA"/>
</dbReference>
<accession>A0A0F5HN45</accession>
<organism evidence="1 2">
    <name type="scientific">Bacillus thermotolerans</name>
    <name type="common">Quasibacillus thermotolerans</name>
    <dbReference type="NCBI Taxonomy" id="1221996"/>
    <lineage>
        <taxon>Bacteria</taxon>
        <taxon>Bacillati</taxon>
        <taxon>Bacillota</taxon>
        <taxon>Bacilli</taxon>
        <taxon>Bacillales</taxon>
        <taxon>Bacillaceae</taxon>
        <taxon>Bacillus</taxon>
    </lineage>
</organism>
<comment type="caution">
    <text evidence="1">The sequence shown here is derived from an EMBL/GenBank/DDBJ whole genome shotgun (WGS) entry which is preliminary data.</text>
</comment>
<evidence type="ECO:0000313" key="2">
    <source>
        <dbReference type="Proteomes" id="UP000031563"/>
    </source>
</evidence>
<dbReference type="Proteomes" id="UP000031563">
    <property type="component" value="Unassembled WGS sequence"/>
</dbReference>
<protein>
    <submittedName>
        <fullName evidence="1">Uncharacterized protein</fullName>
    </submittedName>
</protein>
<sequence>MKEQDIILYEGEPYKILDIDDAGYCDIKRLSPPHQVELTHIKYLKNCPVVSQQ</sequence>
<gene>
    <name evidence="1" type="ORF">QY95_03206</name>
</gene>
<keyword evidence="2" id="KW-1185">Reference proteome</keyword>
<name>A0A0F5HN45_BACTR</name>
<proteinExistence type="predicted"/>
<reference evidence="1" key="1">
    <citation type="submission" date="2015-02" db="EMBL/GenBank/DDBJ databases">
        <title>Genome Assembly of Bacillaceae bacterium MTCC 8252.</title>
        <authorList>
            <person name="Verma A."/>
            <person name="Khatri I."/>
            <person name="Mual P."/>
            <person name="Subramanian S."/>
            <person name="Krishnamurthi S."/>
        </authorList>
    </citation>
    <scope>NUCLEOTIDE SEQUENCE [LARGE SCALE GENOMIC DNA]</scope>
    <source>
        <strain evidence="1">MTCC 8252</strain>
    </source>
</reference>